<organism evidence="2">
    <name type="scientific">uncultured Phycisphaerae bacterium</name>
    <dbReference type="NCBI Taxonomy" id="904963"/>
    <lineage>
        <taxon>Bacteria</taxon>
        <taxon>Pseudomonadati</taxon>
        <taxon>Planctomycetota</taxon>
        <taxon>Phycisphaerae</taxon>
        <taxon>environmental samples</taxon>
    </lineage>
</organism>
<protein>
    <recommendedName>
        <fullName evidence="1">NAD-dependent epimerase/dehydratase domain-containing protein</fullName>
    </recommendedName>
</protein>
<dbReference type="GO" id="GO:0004029">
    <property type="term" value="F:aldehyde dehydrogenase (NAD+) activity"/>
    <property type="evidence" value="ECO:0007669"/>
    <property type="project" value="TreeGrafter"/>
</dbReference>
<dbReference type="PANTHER" id="PTHR48079:SF6">
    <property type="entry name" value="NAD(P)-BINDING DOMAIN-CONTAINING PROTEIN-RELATED"/>
    <property type="match status" value="1"/>
</dbReference>
<gene>
    <name evidence="2" type="ORF">AVDCRST_MAG64-3377</name>
</gene>
<dbReference type="InterPro" id="IPR001509">
    <property type="entry name" value="Epimerase_deHydtase"/>
</dbReference>
<dbReference type="CDD" id="cd08946">
    <property type="entry name" value="SDR_e"/>
    <property type="match status" value="1"/>
</dbReference>
<dbReference type="EMBL" id="CADCUQ010000767">
    <property type="protein sequence ID" value="CAA9428499.1"/>
    <property type="molecule type" value="Genomic_DNA"/>
</dbReference>
<accession>A0A6J4PZ77</accession>
<proteinExistence type="predicted"/>
<reference evidence="2" key="1">
    <citation type="submission" date="2020-02" db="EMBL/GenBank/DDBJ databases">
        <authorList>
            <person name="Meier V. D."/>
        </authorList>
    </citation>
    <scope>NUCLEOTIDE SEQUENCE</scope>
    <source>
        <strain evidence="2">AVDCRST_MAG64</strain>
    </source>
</reference>
<sequence length="300" mass="32575">MLVALTGASGFIGSYTARALHRAGHRVRALVRSTSRRDHVADVVAEFREGDAADPQAIAGLVAGAEAVIHNAVDWDALERSPAVHFERNVLGSLRLLEAARQAGAEQFVFVSSVAVYHEILPDRTLDERHPTWPNSVYGAYKAAVEPHLKAYHATHGLNTSAWRPAAVYGVDPNLRESQWYDLIDTARKGGTVDTPAGGKITHVQDVADALTLAVGDASVAGQFYNLVDRHMYWQQAAEYAKEIAGSGATIVDRKGPGPKNTFDTRKAIEFFDRHGNPTALRRGVEGVREYVGELLAKMG</sequence>
<dbReference type="AlphaFoldDB" id="A0A6J4PZ77"/>
<dbReference type="Pfam" id="PF01370">
    <property type="entry name" value="Epimerase"/>
    <property type="match status" value="1"/>
</dbReference>
<dbReference type="GO" id="GO:0005737">
    <property type="term" value="C:cytoplasm"/>
    <property type="evidence" value="ECO:0007669"/>
    <property type="project" value="TreeGrafter"/>
</dbReference>
<dbReference type="InterPro" id="IPR051783">
    <property type="entry name" value="NAD(P)-dependent_oxidoreduct"/>
</dbReference>
<feature type="domain" description="NAD-dependent epimerase/dehydratase" evidence="1">
    <location>
        <begin position="4"/>
        <end position="226"/>
    </location>
</feature>
<dbReference type="Gene3D" id="3.40.50.720">
    <property type="entry name" value="NAD(P)-binding Rossmann-like Domain"/>
    <property type="match status" value="1"/>
</dbReference>
<dbReference type="PANTHER" id="PTHR48079">
    <property type="entry name" value="PROTEIN YEEZ"/>
    <property type="match status" value="1"/>
</dbReference>
<evidence type="ECO:0000313" key="2">
    <source>
        <dbReference type="EMBL" id="CAA9428499.1"/>
    </source>
</evidence>
<name>A0A6J4PZ77_9BACT</name>
<evidence type="ECO:0000259" key="1">
    <source>
        <dbReference type="Pfam" id="PF01370"/>
    </source>
</evidence>
<dbReference type="InterPro" id="IPR036291">
    <property type="entry name" value="NAD(P)-bd_dom_sf"/>
</dbReference>
<dbReference type="SUPFAM" id="SSF51735">
    <property type="entry name" value="NAD(P)-binding Rossmann-fold domains"/>
    <property type="match status" value="1"/>
</dbReference>